<reference evidence="1" key="1">
    <citation type="submission" date="2020-01" db="EMBL/GenBank/DDBJ databases">
        <authorList>
            <person name="Mishra B."/>
        </authorList>
    </citation>
    <scope>NUCLEOTIDE SEQUENCE [LARGE SCALE GENOMIC DNA]</scope>
</reference>
<gene>
    <name evidence="1" type="ORF">MERR_LOCUS40001</name>
</gene>
<evidence type="ECO:0000313" key="1">
    <source>
        <dbReference type="EMBL" id="CAA7052766.1"/>
    </source>
</evidence>
<protein>
    <recommendedName>
        <fullName evidence="3">DUF1985 domain-containing protein</fullName>
    </recommendedName>
</protein>
<keyword evidence="2" id="KW-1185">Reference proteome</keyword>
<comment type="caution">
    <text evidence="1">The sequence shown here is derived from an EMBL/GenBank/DDBJ whole genome shotgun (WGS) entry which is preliminary data.</text>
</comment>
<dbReference type="AlphaFoldDB" id="A0A6D2KZS8"/>
<name>A0A6D2KZS8_9BRAS</name>
<dbReference type="EMBL" id="CACVBM020001507">
    <property type="protein sequence ID" value="CAA7052766.1"/>
    <property type="molecule type" value="Genomic_DNA"/>
</dbReference>
<dbReference type="OrthoDB" id="1305819at2759"/>
<sequence>MVADIDSFFKYPWGRKSILLTVESAKARSTAQYVQKEDNGDALVDDDSLSAVVAFVLLELHATNQLSCAKLGDVMVKTAGRCYAVDCLSLE</sequence>
<evidence type="ECO:0008006" key="3">
    <source>
        <dbReference type="Google" id="ProtNLM"/>
    </source>
</evidence>
<evidence type="ECO:0000313" key="2">
    <source>
        <dbReference type="Proteomes" id="UP000467841"/>
    </source>
</evidence>
<organism evidence="1 2">
    <name type="scientific">Microthlaspi erraticum</name>
    <dbReference type="NCBI Taxonomy" id="1685480"/>
    <lineage>
        <taxon>Eukaryota</taxon>
        <taxon>Viridiplantae</taxon>
        <taxon>Streptophyta</taxon>
        <taxon>Embryophyta</taxon>
        <taxon>Tracheophyta</taxon>
        <taxon>Spermatophyta</taxon>
        <taxon>Magnoliopsida</taxon>
        <taxon>eudicotyledons</taxon>
        <taxon>Gunneridae</taxon>
        <taxon>Pentapetalae</taxon>
        <taxon>rosids</taxon>
        <taxon>malvids</taxon>
        <taxon>Brassicales</taxon>
        <taxon>Brassicaceae</taxon>
        <taxon>Coluteocarpeae</taxon>
        <taxon>Microthlaspi</taxon>
    </lineage>
</organism>
<accession>A0A6D2KZS8</accession>
<proteinExistence type="predicted"/>
<dbReference type="Proteomes" id="UP000467841">
    <property type="component" value="Unassembled WGS sequence"/>
</dbReference>